<dbReference type="OMA" id="IDKVQME"/>
<evidence type="ECO:0000313" key="2">
    <source>
        <dbReference type="EMBL" id="CAD8211075.1"/>
    </source>
</evidence>
<keyword evidence="3" id="KW-1185">Reference proteome</keyword>
<feature type="domain" description="IBB" evidence="1">
    <location>
        <begin position="5"/>
        <end position="35"/>
    </location>
</feature>
<dbReference type="Pfam" id="PF01749">
    <property type="entry name" value="IBB"/>
    <property type="match status" value="1"/>
</dbReference>
<dbReference type="OrthoDB" id="301170at2759"/>
<gene>
    <name evidence="2" type="ORF">POCTA_138.1.T1530024</name>
</gene>
<protein>
    <recommendedName>
        <fullName evidence="1">IBB domain-containing protein</fullName>
    </recommendedName>
</protein>
<dbReference type="Proteomes" id="UP000683925">
    <property type="component" value="Unassembled WGS sequence"/>
</dbReference>
<reference evidence="2" key="1">
    <citation type="submission" date="2021-01" db="EMBL/GenBank/DDBJ databases">
        <authorList>
            <consortium name="Genoscope - CEA"/>
            <person name="William W."/>
        </authorList>
    </citation>
    <scope>NUCLEOTIDE SEQUENCE</scope>
</reference>
<dbReference type="GO" id="GO:0006606">
    <property type="term" value="P:protein import into nucleus"/>
    <property type="evidence" value="ECO:0007669"/>
    <property type="project" value="InterPro"/>
</dbReference>
<dbReference type="EMBL" id="CAJJDP010000155">
    <property type="protein sequence ID" value="CAD8211075.1"/>
    <property type="molecule type" value="Genomic_DNA"/>
</dbReference>
<accession>A0A8S1YAI2</accession>
<dbReference type="AlphaFoldDB" id="A0A8S1YAI2"/>
<organism evidence="2 3">
    <name type="scientific">Paramecium octaurelia</name>
    <dbReference type="NCBI Taxonomy" id="43137"/>
    <lineage>
        <taxon>Eukaryota</taxon>
        <taxon>Sar</taxon>
        <taxon>Alveolata</taxon>
        <taxon>Ciliophora</taxon>
        <taxon>Intramacronucleata</taxon>
        <taxon>Oligohymenophorea</taxon>
        <taxon>Peniculida</taxon>
        <taxon>Parameciidae</taxon>
        <taxon>Paramecium</taxon>
    </lineage>
</organism>
<evidence type="ECO:0000259" key="1">
    <source>
        <dbReference type="Pfam" id="PF01749"/>
    </source>
</evidence>
<sequence>MNSHLQMKREQFMVQIRKQAREEIFSKKRHTSIGQDGELVQRCNPDETINFIYQTYLEQDFKHLVKLLKQYNMNYLRLLEEENPNDVVVLNQFINHFSGNLNGLKLFLDILRMRDIPLEFNLPSERLMCINHVLVILINFSYLDRKDIVENLLQNDLMNLILKDLMDRMVQPDKILSNFDRWCEIIESICLILINIQFELDDRTVLLFREEILRSQLFRVWSKFYPKNPITKAWKAILLLECKLFESNDIDLTDIPHYNFNCIISQCTFLIDKVQMEEESLYKRVLEILQKLSEFKVTSALTLTLTKFVWEKILKLNLFPSKFFSIFTNFLAEKDDDHYILQHFIEIGLIESMISSLQNPGDECLIEKVFKCFNNILYYPNAFITERAILVFLPFLHNYFTQYSIIKQEICIEYLYLLQNLMNHQELSDYHLNEIFINLDCLQYVSDILLSCSYLTKLVAELFMHFQRLPEQFKLVILQKVDTYDFVEILNNQATILQNKDDGSINLILNLIQYWEHSDFEISIA</sequence>
<dbReference type="GO" id="GO:0061608">
    <property type="term" value="F:nuclear import signal receptor activity"/>
    <property type="evidence" value="ECO:0007669"/>
    <property type="project" value="InterPro"/>
</dbReference>
<name>A0A8S1YAI2_PAROT</name>
<comment type="caution">
    <text evidence="2">The sequence shown here is derived from an EMBL/GenBank/DDBJ whole genome shotgun (WGS) entry which is preliminary data.</text>
</comment>
<dbReference type="InterPro" id="IPR002652">
    <property type="entry name" value="Importin-a_IBB"/>
</dbReference>
<evidence type="ECO:0000313" key="3">
    <source>
        <dbReference type="Proteomes" id="UP000683925"/>
    </source>
</evidence>
<proteinExistence type="predicted"/>